<keyword evidence="2" id="KW-0472">Membrane</keyword>
<evidence type="ECO:0000313" key="4">
    <source>
        <dbReference type="Proteomes" id="UP000828390"/>
    </source>
</evidence>
<feature type="compositionally biased region" description="Basic and acidic residues" evidence="1">
    <location>
        <begin position="17"/>
        <end position="27"/>
    </location>
</feature>
<gene>
    <name evidence="3" type="ORF">DPMN_075910</name>
</gene>
<protein>
    <submittedName>
        <fullName evidence="3">Uncharacterized protein</fullName>
    </submittedName>
</protein>
<feature type="transmembrane region" description="Helical" evidence="2">
    <location>
        <begin position="85"/>
        <end position="108"/>
    </location>
</feature>
<keyword evidence="4" id="KW-1185">Reference proteome</keyword>
<evidence type="ECO:0000256" key="1">
    <source>
        <dbReference type="SAM" id="MobiDB-lite"/>
    </source>
</evidence>
<reference evidence="3" key="2">
    <citation type="submission" date="2020-11" db="EMBL/GenBank/DDBJ databases">
        <authorList>
            <person name="McCartney M.A."/>
            <person name="Auch B."/>
            <person name="Kono T."/>
            <person name="Mallez S."/>
            <person name="Becker A."/>
            <person name="Gohl D.M."/>
            <person name="Silverstein K.A.T."/>
            <person name="Koren S."/>
            <person name="Bechman K.B."/>
            <person name="Herman A."/>
            <person name="Abrahante J.E."/>
            <person name="Garbe J."/>
        </authorList>
    </citation>
    <scope>NUCLEOTIDE SEQUENCE</scope>
    <source>
        <strain evidence="3">Duluth1</strain>
        <tissue evidence="3">Whole animal</tissue>
    </source>
</reference>
<dbReference type="EMBL" id="JAIWYP010000015">
    <property type="protein sequence ID" value="KAH3700929.1"/>
    <property type="molecule type" value="Genomic_DNA"/>
</dbReference>
<accession>A0A9D3YLE0</accession>
<organism evidence="3 4">
    <name type="scientific">Dreissena polymorpha</name>
    <name type="common">Zebra mussel</name>
    <name type="synonym">Mytilus polymorpha</name>
    <dbReference type="NCBI Taxonomy" id="45954"/>
    <lineage>
        <taxon>Eukaryota</taxon>
        <taxon>Metazoa</taxon>
        <taxon>Spiralia</taxon>
        <taxon>Lophotrochozoa</taxon>
        <taxon>Mollusca</taxon>
        <taxon>Bivalvia</taxon>
        <taxon>Autobranchia</taxon>
        <taxon>Heteroconchia</taxon>
        <taxon>Euheterodonta</taxon>
        <taxon>Imparidentia</taxon>
        <taxon>Neoheterodontei</taxon>
        <taxon>Myida</taxon>
        <taxon>Dreissenoidea</taxon>
        <taxon>Dreissenidae</taxon>
        <taxon>Dreissena</taxon>
    </lineage>
</organism>
<comment type="caution">
    <text evidence="3">The sequence shown here is derived from an EMBL/GenBank/DDBJ whole genome shotgun (WGS) entry which is preliminary data.</text>
</comment>
<dbReference type="AlphaFoldDB" id="A0A9D3YLE0"/>
<evidence type="ECO:0000256" key="2">
    <source>
        <dbReference type="SAM" id="Phobius"/>
    </source>
</evidence>
<evidence type="ECO:0000313" key="3">
    <source>
        <dbReference type="EMBL" id="KAH3700929.1"/>
    </source>
</evidence>
<keyword evidence="2" id="KW-1133">Transmembrane helix</keyword>
<dbReference type="Proteomes" id="UP000828390">
    <property type="component" value="Unassembled WGS sequence"/>
</dbReference>
<sequence>MDLSKRPSIKYVLQGEGEGRRPEKKDIANSVDPDETPHNAASRHMCMYDYVIVQAIERLLIFKYLRGVTKSVDFKKMDNKKLLNLGNSGVVVAGATGGMVAGAAGGWLRGPQVGWLRGPRVGGYGGHGWDG</sequence>
<proteinExistence type="predicted"/>
<feature type="region of interest" description="Disordered" evidence="1">
    <location>
        <begin position="12"/>
        <end position="40"/>
    </location>
</feature>
<keyword evidence="2" id="KW-0812">Transmembrane</keyword>
<reference evidence="3" key="1">
    <citation type="journal article" date="2019" name="bioRxiv">
        <title>The Genome of the Zebra Mussel, Dreissena polymorpha: A Resource for Invasive Species Research.</title>
        <authorList>
            <person name="McCartney M.A."/>
            <person name="Auch B."/>
            <person name="Kono T."/>
            <person name="Mallez S."/>
            <person name="Zhang Y."/>
            <person name="Obille A."/>
            <person name="Becker A."/>
            <person name="Abrahante J.E."/>
            <person name="Garbe J."/>
            <person name="Badalamenti J.P."/>
            <person name="Herman A."/>
            <person name="Mangelson H."/>
            <person name="Liachko I."/>
            <person name="Sullivan S."/>
            <person name="Sone E.D."/>
            <person name="Koren S."/>
            <person name="Silverstein K.A.T."/>
            <person name="Beckman K.B."/>
            <person name="Gohl D.M."/>
        </authorList>
    </citation>
    <scope>NUCLEOTIDE SEQUENCE</scope>
    <source>
        <strain evidence="3">Duluth1</strain>
        <tissue evidence="3">Whole animal</tissue>
    </source>
</reference>
<name>A0A9D3YLE0_DREPO</name>